<reference evidence="1 2" key="1">
    <citation type="submission" date="2021-06" db="EMBL/GenBank/DDBJ databases">
        <title>Caerostris extrusa draft genome.</title>
        <authorList>
            <person name="Kono N."/>
            <person name="Arakawa K."/>
        </authorList>
    </citation>
    <scope>NUCLEOTIDE SEQUENCE [LARGE SCALE GENOMIC DNA]</scope>
</reference>
<dbReference type="Proteomes" id="UP001054945">
    <property type="component" value="Unassembled WGS sequence"/>
</dbReference>
<comment type="caution">
    <text evidence="1">The sequence shown here is derived from an EMBL/GenBank/DDBJ whole genome shotgun (WGS) entry which is preliminary data.</text>
</comment>
<sequence length="112" mass="12171">MRWKTRSNDENNGHFRIGSCNGRRLGKTAAVGARFFNAANTGPCGAKQDQMMKTTAIAGWGHNGRQLGRPLRSEARFFDAANAGPCGEKQDQMMKTTAITGWGRSGRLLGKV</sequence>
<evidence type="ECO:0000313" key="1">
    <source>
        <dbReference type="EMBL" id="GIX77577.1"/>
    </source>
</evidence>
<dbReference type="AlphaFoldDB" id="A0AAV4N1X2"/>
<proteinExistence type="predicted"/>
<name>A0AAV4N1X2_CAEEX</name>
<keyword evidence="2" id="KW-1185">Reference proteome</keyword>
<accession>A0AAV4N1X2</accession>
<evidence type="ECO:0000313" key="2">
    <source>
        <dbReference type="Proteomes" id="UP001054945"/>
    </source>
</evidence>
<organism evidence="1 2">
    <name type="scientific">Caerostris extrusa</name>
    <name type="common">Bark spider</name>
    <name type="synonym">Caerostris bankana</name>
    <dbReference type="NCBI Taxonomy" id="172846"/>
    <lineage>
        <taxon>Eukaryota</taxon>
        <taxon>Metazoa</taxon>
        <taxon>Ecdysozoa</taxon>
        <taxon>Arthropoda</taxon>
        <taxon>Chelicerata</taxon>
        <taxon>Arachnida</taxon>
        <taxon>Araneae</taxon>
        <taxon>Araneomorphae</taxon>
        <taxon>Entelegynae</taxon>
        <taxon>Araneoidea</taxon>
        <taxon>Araneidae</taxon>
        <taxon>Caerostris</taxon>
    </lineage>
</organism>
<gene>
    <name evidence="1" type="ORF">CEXT_428701</name>
</gene>
<protein>
    <submittedName>
        <fullName evidence="1">Uncharacterized protein</fullName>
    </submittedName>
</protein>
<dbReference type="EMBL" id="BPLR01002768">
    <property type="protein sequence ID" value="GIX77577.1"/>
    <property type="molecule type" value="Genomic_DNA"/>
</dbReference>